<gene>
    <name evidence="2" type="ORF">SAMN04487894_102441</name>
</gene>
<keyword evidence="3" id="KW-1185">Reference proteome</keyword>
<dbReference type="STRING" id="1285928.SAMN04487894_102441"/>
<feature type="compositionally biased region" description="Basic and acidic residues" evidence="1">
    <location>
        <begin position="1"/>
        <end position="10"/>
    </location>
</feature>
<evidence type="ECO:0000256" key="1">
    <source>
        <dbReference type="SAM" id="MobiDB-lite"/>
    </source>
</evidence>
<feature type="region of interest" description="Disordered" evidence="1">
    <location>
        <begin position="1"/>
        <end position="37"/>
    </location>
</feature>
<feature type="compositionally biased region" description="Basic and acidic residues" evidence="1">
    <location>
        <begin position="22"/>
        <end position="36"/>
    </location>
</feature>
<evidence type="ECO:0000313" key="3">
    <source>
        <dbReference type="Proteomes" id="UP000198757"/>
    </source>
</evidence>
<organism evidence="2 3">
    <name type="scientific">Niabella drilacis (strain DSM 25811 / CCM 8410 / CCUG 62505 / LMG 26954 / E90)</name>
    <dbReference type="NCBI Taxonomy" id="1285928"/>
    <lineage>
        <taxon>Bacteria</taxon>
        <taxon>Pseudomonadati</taxon>
        <taxon>Bacteroidota</taxon>
        <taxon>Chitinophagia</taxon>
        <taxon>Chitinophagales</taxon>
        <taxon>Chitinophagaceae</taxon>
        <taxon>Niabella</taxon>
    </lineage>
</organism>
<dbReference type="Proteomes" id="UP000198757">
    <property type="component" value="Unassembled WGS sequence"/>
</dbReference>
<dbReference type="AlphaFoldDB" id="A0A1G6LRT7"/>
<protein>
    <submittedName>
        <fullName evidence="2">Uncharacterized protein</fullName>
    </submittedName>
</protein>
<accession>A0A1G6LRT7</accession>
<dbReference type="EMBL" id="FMZO01000002">
    <property type="protein sequence ID" value="SDC46008.1"/>
    <property type="molecule type" value="Genomic_DNA"/>
</dbReference>
<sequence length="117" mass="13409">MFTRIYDPKPKTRIRPHACSDIPKKHEHPADCKDHSAAGGNRQFPIPAVIPYSSGTVQTQVAILFAGPAVEDRRFSPGLRELDLIPVIVKNKKGLYLLHRMITSWLYPIFRKPFFKR</sequence>
<proteinExistence type="predicted"/>
<reference evidence="3" key="1">
    <citation type="submission" date="2016-10" db="EMBL/GenBank/DDBJ databases">
        <authorList>
            <person name="Varghese N."/>
            <person name="Submissions S."/>
        </authorList>
    </citation>
    <scope>NUCLEOTIDE SEQUENCE [LARGE SCALE GENOMIC DNA]</scope>
    <source>
        <strain evidence="3">DSM 25811 / CCM 8410 / LMG 26954 / E90</strain>
    </source>
</reference>
<name>A0A1G6LRT7_NIADE</name>
<evidence type="ECO:0000313" key="2">
    <source>
        <dbReference type="EMBL" id="SDC46008.1"/>
    </source>
</evidence>